<organism evidence="2 3">
    <name type="scientific">Sporothrix bragantina</name>
    <dbReference type="NCBI Taxonomy" id="671064"/>
    <lineage>
        <taxon>Eukaryota</taxon>
        <taxon>Fungi</taxon>
        <taxon>Dikarya</taxon>
        <taxon>Ascomycota</taxon>
        <taxon>Pezizomycotina</taxon>
        <taxon>Sordariomycetes</taxon>
        <taxon>Sordariomycetidae</taxon>
        <taxon>Ophiostomatales</taxon>
        <taxon>Ophiostomataceae</taxon>
        <taxon>Sporothrix</taxon>
    </lineage>
</organism>
<feature type="signal peptide" evidence="1">
    <location>
        <begin position="1"/>
        <end position="20"/>
    </location>
</feature>
<proteinExistence type="predicted"/>
<evidence type="ECO:0000313" key="2">
    <source>
        <dbReference type="EMBL" id="CAK7219701.1"/>
    </source>
</evidence>
<reference evidence="2 3" key="1">
    <citation type="submission" date="2024-01" db="EMBL/GenBank/DDBJ databases">
        <authorList>
            <person name="Allen C."/>
            <person name="Tagirdzhanova G."/>
        </authorList>
    </citation>
    <scope>NUCLEOTIDE SEQUENCE [LARGE SCALE GENOMIC DNA]</scope>
</reference>
<sequence>MFHKRTLAFAVSVGLAGVSGQQFDFPKVPYDTLGLSTACTATLNTVLEHCDSSPRMASVNVPAVDMLPADELAALCVPACRDELQANASDAAVNACLFVASQRSSYSYCIAGPVAVGSSVTNSVTTSSKTASSITKAVRAPAVPWSRRIEVAAVA</sequence>
<evidence type="ECO:0000256" key="1">
    <source>
        <dbReference type="SAM" id="SignalP"/>
    </source>
</evidence>
<accession>A0ABP0BJL0</accession>
<feature type="chain" id="PRO_5047122676" evidence="1">
    <location>
        <begin position="21"/>
        <end position="155"/>
    </location>
</feature>
<keyword evidence="1" id="KW-0732">Signal</keyword>
<gene>
    <name evidence="2" type="ORF">SBRCBS47491_003936</name>
</gene>
<dbReference type="EMBL" id="CAWUHC010000028">
    <property type="protein sequence ID" value="CAK7219701.1"/>
    <property type="molecule type" value="Genomic_DNA"/>
</dbReference>
<evidence type="ECO:0000313" key="3">
    <source>
        <dbReference type="Proteomes" id="UP001642406"/>
    </source>
</evidence>
<protein>
    <submittedName>
        <fullName evidence="2">Uncharacterized protein</fullName>
    </submittedName>
</protein>
<keyword evidence="3" id="KW-1185">Reference proteome</keyword>
<name>A0ABP0BJL0_9PEZI</name>
<dbReference type="Proteomes" id="UP001642406">
    <property type="component" value="Unassembled WGS sequence"/>
</dbReference>
<comment type="caution">
    <text evidence="2">The sequence shown here is derived from an EMBL/GenBank/DDBJ whole genome shotgun (WGS) entry which is preliminary data.</text>
</comment>